<keyword evidence="2" id="KW-1185">Reference proteome</keyword>
<evidence type="ECO:0000313" key="1">
    <source>
        <dbReference type="EMBL" id="CCO04135.1"/>
    </source>
</evidence>
<organism evidence="1 2">
    <name type="scientific">Ruminococcus bicirculans</name>
    <name type="common">ex Wegman et al. 2014</name>
    <dbReference type="NCBI Taxonomy" id="1160721"/>
    <lineage>
        <taxon>Bacteria</taxon>
        <taxon>Bacillati</taxon>
        <taxon>Bacillota</taxon>
        <taxon>Clostridia</taxon>
        <taxon>Eubacteriales</taxon>
        <taxon>Oscillospiraceae</taxon>
        <taxon>Ruminococcus</taxon>
    </lineage>
</organism>
<reference evidence="1 2" key="1">
    <citation type="journal article" date="2014" name="Int. J. Syst. Evol. Microbiol.">
        <title>Complete genome of a new Firmicutes species belonging to the dominant human colonic microbiota ('Ruminococcus bicirculans') reveals two chromosomes and a selective capacity to utilize plant glucans.</title>
        <authorList>
            <consortium name="NISC Comparative Sequencing Program"/>
            <person name="Wegmann U."/>
            <person name="Louis P."/>
            <person name="Goesmann A."/>
            <person name="Henrissat B."/>
            <person name="Duncan S.H."/>
            <person name="Flint H.J."/>
        </authorList>
    </citation>
    <scope>NUCLEOTIDE SEQUENCE [LARGE SCALE GENOMIC DNA]</scope>
    <source>
        <strain evidence="1 2">80/3</strain>
    </source>
</reference>
<name>A0ABP1WHV1_9FIRM</name>
<sequence length="32" mass="3687">MKNAVKEKTNKDISRTSCSQMAFCFVYKGNKE</sequence>
<gene>
    <name evidence="1" type="ORF">RBI_I00407</name>
</gene>
<protein>
    <submittedName>
        <fullName evidence="1">Uncharacterized protein</fullName>
    </submittedName>
</protein>
<accession>A0ABP1WHV1</accession>
<proteinExistence type="predicted"/>
<dbReference type="EMBL" id="HF545616">
    <property type="protein sequence ID" value="CCO04135.1"/>
    <property type="molecule type" value="Genomic_DNA"/>
</dbReference>
<dbReference type="Proteomes" id="UP000027600">
    <property type="component" value="Chromosome I"/>
</dbReference>
<evidence type="ECO:0000313" key="2">
    <source>
        <dbReference type="Proteomes" id="UP000027600"/>
    </source>
</evidence>